<dbReference type="NCBIfam" id="TIGR00218">
    <property type="entry name" value="manA"/>
    <property type="match status" value="1"/>
</dbReference>
<protein>
    <recommendedName>
        <fullName evidence="4">mannose-6-phosphate isomerase</fullName>
        <ecNumber evidence="4">5.3.1.8</ecNumber>
    </recommendedName>
</protein>
<accession>A0ABS9BDL8</accession>
<evidence type="ECO:0000313" key="9">
    <source>
        <dbReference type="EMBL" id="MCF1713811.1"/>
    </source>
</evidence>
<dbReference type="EC" id="5.3.1.8" evidence="4"/>
<reference evidence="9 10" key="1">
    <citation type="submission" date="2022-01" db="EMBL/GenBank/DDBJ databases">
        <title>Flavihumibacter sp. nov., isolated from sediment of a river.</title>
        <authorList>
            <person name="Liu H."/>
        </authorList>
    </citation>
    <scope>NUCLEOTIDE SEQUENCE [LARGE SCALE GENOMIC DNA]</scope>
    <source>
        <strain evidence="9 10">RY-1</strain>
    </source>
</reference>
<evidence type="ECO:0000256" key="7">
    <source>
        <dbReference type="ARBA" id="ARBA00023235"/>
    </source>
</evidence>
<dbReference type="InterPro" id="IPR011051">
    <property type="entry name" value="RmlC_Cupin_sf"/>
</dbReference>
<gene>
    <name evidence="9" type="primary">manA</name>
    <name evidence="9" type="ORF">L0U88_04105</name>
</gene>
<dbReference type="PIRSF" id="PIRSF001480">
    <property type="entry name" value="Mannose-6-phosphate_isomerase"/>
    <property type="match status" value="1"/>
</dbReference>
<evidence type="ECO:0000313" key="10">
    <source>
        <dbReference type="Proteomes" id="UP001200145"/>
    </source>
</evidence>
<evidence type="ECO:0000256" key="1">
    <source>
        <dbReference type="ARBA" id="ARBA00000757"/>
    </source>
</evidence>
<dbReference type="Gene3D" id="1.10.441.10">
    <property type="entry name" value="Phosphomannose Isomerase, domain 2"/>
    <property type="match status" value="1"/>
</dbReference>
<name>A0ABS9BDL8_9BACT</name>
<evidence type="ECO:0000256" key="3">
    <source>
        <dbReference type="ARBA" id="ARBA00010772"/>
    </source>
</evidence>
<evidence type="ECO:0000256" key="6">
    <source>
        <dbReference type="ARBA" id="ARBA00022833"/>
    </source>
</evidence>
<dbReference type="Pfam" id="PF20511">
    <property type="entry name" value="PMI_typeI_cat"/>
    <property type="match status" value="1"/>
</dbReference>
<evidence type="ECO:0000256" key="4">
    <source>
        <dbReference type="ARBA" id="ARBA00011956"/>
    </source>
</evidence>
<dbReference type="InterPro" id="IPR016305">
    <property type="entry name" value="Mannose-6-P_Isomerase"/>
</dbReference>
<sequence>MDIQNKLFDLEGTVQPYQWGGFTYIPTLLSREVKAGQPSAEYWLGAHVQAPSIVNGEAKLDALLQQHPQLLGAAVQSTFGRLPYLLKVLDVKDMLSIQVHPTRENAKKGYAAENAAGVALTASNRNYKDDNHKPELAYALGEFWLLHGFREAASLKEVLAARSELQFLLEVFAESEYAKLYRTVMEMPDDEVAAHLQPLLDRILPAYHAGSLVKSNPDFWAARAAITYNQPGRIDRGIFSIYLLNLVEMKKGQAIFQDAGVLHAYLEGQNVEIMANSDNVLRGGLTPKHVDVPELMKHVRFEPCVPELLEGRDVQPFEKAFITPADDFELHLLELPAAAGLQLTTDTTDIILVLEGELEICEQGTGYSQNMSRGQSVLLTAGASVKISTAGGCQAFRATVPAAAK</sequence>
<dbReference type="SUPFAM" id="SSF51182">
    <property type="entry name" value="RmlC-like cupins"/>
    <property type="match status" value="1"/>
</dbReference>
<dbReference type="InterPro" id="IPR001250">
    <property type="entry name" value="Man6P_Isoase-1"/>
</dbReference>
<dbReference type="RefSeq" id="WP_234864338.1">
    <property type="nucleotide sequence ID" value="NZ_JAKEVY010000001.1"/>
</dbReference>
<keyword evidence="10" id="KW-1185">Reference proteome</keyword>
<dbReference type="InterPro" id="IPR014710">
    <property type="entry name" value="RmlC-like_jellyroll"/>
</dbReference>
<dbReference type="PANTHER" id="PTHR10309">
    <property type="entry name" value="MANNOSE-6-PHOSPHATE ISOMERASE"/>
    <property type="match status" value="1"/>
</dbReference>
<dbReference type="PANTHER" id="PTHR10309:SF0">
    <property type="entry name" value="MANNOSE-6-PHOSPHATE ISOMERASE"/>
    <property type="match status" value="1"/>
</dbReference>
<dbReference type="PRINTS" id="PR00714">
    <property type="entry name" value="MAN6PISMRASE"/>
</dbReference>
<dbReference type="Proteomes" id="UP001200145">
    <property type="component" value="Unassembled WGS sequence"/>
</dbReference>
<dbReference type="EMBL" id="JAKEVY010000001">
    <property type="protein sequence ID" value="MCF1713811.1"/>
    <property type="molecule type" value="Genomic_DNA"/>
</dbReference>
<dbReference type="InterPro" id="IPR018050">
    <property type="entry name" value="Pmannose_isomerase-type1_CS"/>
</dbReference>
<comment type="similarity">
    <text evidence="3">Belongs to the mannose-6-phosphate isomerase type 1 family.</text>
</comment>
<feature type="domain" description="Phosphomannose isomerase type I catalytic" evidence="8">
    <location>
        <begin position="7"/>
        <end position="151"/>
    </location>
</feature>
<keyword evidence="7 9" id="KW-0413">Isomerase</keyword>
<comment type="catalytic activity">
    <reaction evidence="1">
        <text>D-mannose 6-phosphate = D-fructose 6-phosphate</text>
        <dbReference type="Rhea" id="RHEA:12356"/>
        <dbReference type="ChEBI" id="CHEBI:58735"/>
        <dbReference type="ChEBI" id="CHEBI:61527"/>
        <dbReference type="EC" id="5.3.1.8"/>
    </reaction>
</comment>
<proteinExistence type="inferred from homology"/>
<dbReference type="PROSITE" id="PS00965">
    <property type="entry name" value="PMI_I_1"/>
    <property type="match status" value="1"/>
</dbReference>
<dbReference type="GO" id="GO:0004476">
    <property type="term" value="F:mannose-6-phosphate isomerase activity"/>
    <property type="evidence" value="ECO:0007669"/>
    <property type="project" value="UniProtKB-EC"/>
</dbReference>
<evidence type="ECO:0000259" key="8">
    <source>
        <dbReference type="Pfam" id="PF20511"/>
    </source>
</evidence>
<comment type="cofactor">
    <cofactor evidence="2">
        <name>Zn(2+)</name>
        <dbReference type="ChEBI" id="CHEBI:29105"/>
    </cofactor>
</comment>
<keyword evidence="5" id="KW-0479">Metal-binding</keyword>
<evidence type="ECO:0000256" key="5">
    <source>
        <dbReference type="ARBA" id="ARBA00022723"/>
    </source>
</evidence>
<dbReference type="CDD" id="cd07011">
    <property type="entry name" value="cupin_PMI_type_I_N"/>
    <property type="match status" value="1"/>
</dbReference>
<dbReference type="InterPro" id="IPR046457">
    <property type="entry name" value="PMI_typeI_cat"/>
</dbReference>
<dbReference type="Gene3D" id="2.60.120.10">
    <property type="entry name" value="Jelly Rolls"/>
    <property type="match status" value="2"/>
</dbReference>
<organism evidence="9 10">
    <name type="scientific">Flavihumibacter fluminis</name>
    <dbReference type="NCBI Taxonomy" id="2909236"/>
    <lineage>
        <taxon>Bacteria</taxon>
        <taxon>Pseudomonadati</taxon>
        <taxon>Bacteroidota</taxon>
        <taxon>Chitinophagia</taxon>
        <taxon>Chitinophagales</taxon>
        <taxon>Chitinophagaceae</taxon>
        <taxon>Flavihumibacter</taxon>
    </lineage>
</organism>
<comment type="caution">
    <text evidence="9">The sequence shown here is derived from an EMBL/GenBank/DDBJ whole genome shotgun (WGS) entry which is preliminary data.</text>
</comment>
<keyword evidence="6" id="KW-0862">Zinc</keyword>
<evidence type="ECO:0000256" key="2">
    <source>
        <dbReference type="ARBA" id="ARBA00001947"/>
    </source>
</evidence>